<evidence type="ECO:0000256" key="1">
    <source>
        <dbReference type="ARBA" id="ARBA00004514"/>
    </source>
</evidence>
<evidence type="ECO:0000256" key="6">
    <source>
        <dbReference type="ARBA" id="ARBA00044196"/>
    </source>
</evidence>
<evidence type="ECO:0000256" key="9">
    <source>
        <dbReference type="ARBA" id="ARBA00046432"/>
    </source>
</evidence>
<dbReference type="GO" id="GO:0005829">
    <property type="term" value="C:cytosol"/>
    <property type="evidence" value="ECO:0007669"/>
    <property type="project" value="UniProtKB-SubCell"/>
</dbReference>
<dbReference type="GO" id="GO:0005851">
    <property type="term" value="C:eukaryotic translation initiation factor 2B complex"/>
    <property type="evidence" value="ECO:0007669"/>
    <property type="project" value="TreeGrafter"/>
</dbReference>
<evidence type="ECO:0000256" key="4">
    <source>
        <dbReference type="ARBA" id="ARBA00022540"/>
    </source>
</evidence>
<evidence type="ECO:0000313" key="14">
    <source>
        <dbReference type="Proteomes" id="UP001221757"/>
    </source>
</evidence>
<dbReference type="GO" id="GO:0005085">
    <property type="term" value="F:guanyl-nucleotide exchange factor activity"/>
    <property type="evidence" value="ECO:0007669"/>
    <property type="project" value="TreeGrafter"/>
</dbReference>
<keyword evidence="5" id="KW-0648">Protein biosynthesis</keyword>
<evidence type="ECO:0000259" key="12">
    <source>
        <dbReference type="Pfam" id="PF25084"/>
    </source>
</evidence>
<feature type="compositionally biased region" description="Polar residues" evidence="10">
    <location>
        <begin position="295"/>
        <end position="316"/>
    </location>
</feature>
<evidence type="ECO:0000256" key="7">
    <source>
        <dbReference type="ARBA" id="ARBA00044229"/>
    </source>
</evidence>
<dbReference type="Proteomes" id="UP001221757">
    <property type="component" value="Unassembled WGS sequence"/>
</dbReference>
<dbReference type="CDD" id="cd04652">
    <property type="entry name" value="LbH_eIF2B_gamma_C"/>
    <property type="match status" value="1"/>
</dbReference>
<dbReference type="PANTHER" id="PTHR45989:SF1">
    <property type="entry name" value="TRANSLATION INITIATION FACTOR EIF-2B SUBUNIT GAMMA"/>
    <property type="match status" value="1"/>
</dbReference>
<dbReference type="InterPro" id="IPR051960">
    <property type="entry name" value="eIF2B_gamma"/>
</dbReference>
<evidence type="ECO:0000256" key="5">
    <source>
        <dbReference type="ARBA" id="ARBA00022917"/>
    </source>
</evidence>
<accession>A0AAD7GRF1</accession>
<dbReference type="GO" id="GO:0002183">
    <property type="term" value="P:cytoplasmic translational initiation"/>
    <property type="evidence" value="ECO:0007669"/>
    <property type="project" value="TreeGrafter"/>
</dbReference>
<evidence type="ECO:0000259" key="11">
    <source>
        <dbReference type="Pfam" id="PF00483"/>
    </source>
</evidence>
<comment type="similarity">
    <text evidence="2">Belongs to the eIF-2B gamma/epsilon subunits family.</text>
</comment>
<evidence type="ECO:0000256" key="3">
    <source>
        <dbReference type="ARBA" id="ARBA00022490"/>
    </source>
</evidence>
<sequence>MDIQLELVPPEFLAVLLAGFGNELSPLTSDHGDEPCLKALLPVANTPIIDYSLAWVEKSGIQDVLLICPAIHRPAISHHIHSHAYSSLHIDIQSYEETADTGVGTCTLLRHFSNRIPRDFVLLPCDFIPPPSLPLSALLNEFRTDTVSDGLIATTCWLPASKPEKNAFPDEWGHIAPSVSIVWDKTSSTLLYVDTPDDVDRNSEEVELRMSMLSRYPRAALSSNLQDSHVYVCKRSVLDVIQEKRHFDSFREEFLPWLCKVQYQRKKRERYEQLLNPMANTSQALALKHSTLLSKSEQQQANHVSRSKSTATSAPQSPLPSDPNLDISPSLRVGLLMHRPENGIAARVNNIHVFMEMNRHFLATATYSLPTDPQERALIDQKAQISSDTIIGDSTKVDERTSIKKSVIGRHCTIGKMVKIVGCVLLDHCIVEDGAKLDGCILGKNTKVGAKVELVRCVTQAGYEVNPGESAKNEKLEISDWTTGGLSGQSSEEEED</sequence>
<dbReference type="Gene3D" id="3.90.550.10">
    <property type="entry name" value="Spore Coat Polysaccharide Biosynthesis Protein SpsA, Chain A"/>
    <property type="match status" value="1"/>
</dbReference>
<reference evidence="13" key="1">
    <citation type="submission" date="2023-03" db="EMBL/GenBank/DDBJ databases">
        <title>Massive genome expansion in bonnet fungi (Mycena s.s.) driven by repeated elements and novel gene families across ecological guilds.</title>
        <authorList>
            <consortium name="Lawrence Berkeley National Laboratory"/>
            <person name="Harder C.B."/>
            <person name="Miyauchi S."/>
            <person name="Viragh M."/>
            <person name="Kuo A."/>
            <person name="Thoen E."/>
            <person name="Andreopoulos B."/>
            <person name="Lu D."/>
            <person name="Skrede I."/>
            <person name="Drula E."/>
            <person name="Henrissat B."/>
            <person name="Morin E."/>
            <person name="Kohler A."/>
            <person name="Barry K."/>
            <person name="LaButti K."/>
            <person name="Morin E."/>
            <person name="Salamov A."/>
            <person name="Lipzen A."/>
            <person name="Mereny Z."/>
            <person name="Hegedus B."/>
            <person name="Baldrian P."/>
            <person name="Stursova M."/>
            <person name="Weitz H."/>
            <person name="Taylor A."/>
            <person name="Grigoriev I.V."/>
            <person name="Nagy L.G."/>
            <person name="Martin F."/>
            <person name="Kauserud H."/>
        </authorList>
    </citation>
    <scope>NUCLEOTIDE SEQUENCE</scope>
    <source>
        <strain evidence="13">CBHHK067</strain>
    </source>
</reference>
<organism evidence="13 14">
    <name type="scientific">Mycena rosella</name>
    <name type="common">Pink bonnet</name>
    <name type="synonym">Agaricus rosellus</name>
    <dbReference type="NCBI Taxonomy" id="1033263"/>
    <lineage>
        <taxon>Eukaryota</taxon>
        <taxon>Fungi</taxon>
        <taxon>Dikarya</taxon>
        <taxon>Basidiomycota</taxon>
        <taxon>Agaricomycotina</taxon>
        <taxon>Agaricomycetes</taxon>
        <taxon>Agaricomycetidae</taxon>
        <taxon>Agaricales</taxon>
        <taxon>Marasmiineae</taxon>
        <taxon>Mycenaceae</taxon>
        <taxon>Mycena</taxon>
    </lineage>
</organism>
<feature type="region of interest" description="Disordered" evidence="10">
    <location>
        <begin position="295"/>
        <end position="325"/>
    </location>
</feature>
<keyword evidence="14" id="KW-1185">Reference proteome</keyword>
<feature type="domain" description="Nucleotidyl transferase" evidence="11">
    <location>
        <begin position="15"/>
        <end position="128"/>
    </location>
</feature>
<comment type="caution">
    <text evidence="13">The sequence shown here is derived from an EMBL/GenBank/DDBJ whole genome shotgun (WGS) entry which is preliminary data.</text>
</comment>
<dbReference type="InterPro" id="IPR029044">
    <property type="entry name" value="Nucleotide-diphossugar_trans"/>
</dbReference>
<comment type="subunit">
    <text evidence="9">Component of the translation initiation factor 2B (eIF2B) complex which is a heterodecamer of two sets of five different subunits: alpha, beta, gamma, delta and epsilon. Subunits alpha, beta and delta comprise a regulatory subcomplex and subunits epsilon and gamma comprise a catalytic subcomplex. Within the complex, the hexameric regulatory complex resides at the center, with the two heterodimeric catalytic subcomplexes bound on opposite sides.</text>
</comment>
<dbReference type="InterPro" id="IPR005835">
    <property type="entry name" value="NTP_transferase_dom"/>
</dbReference>
<name>A0AAD7GRF1_MYCRO</name>
<dbReference type="Pfam" id="PF25084">
    <property type="entry name" value="LbH_EIF2B"/>
    <property type="match status" value="1"/>
</dbReference>
<feature type="domain" description="EIF2B subunit epsilon/gamma LbH" evidence="12">
    <location>
        <begin position="377"/>
        <end position="466"/>
    </location>
</feature>
<evidence type="ECO:0000313" key="13">
    <source>
        <dbReference type="EMBL" id="KAJ7703314.1"/>
    </source>
</evidence>
<dbReference type="PANTHER" id="PTHR45989">
    <property type="entry name" value="TRANSLATION INITIATION FACTOR EIF-2B SUBUNIT GAMMA"/>
    <property type="match status" value="1"/>
</dbReference>
<evidence type="ECO:0000256" key="2">
    <source>
        <dbReference type="ARBA" id="ARBA00007878"/>
    </source>
</evidence>
<dbReference type="Gene3D" id="2.160.10.10">
    <property type="entry name" value="Hexapeptide repeat proteins"/>
    <property type="match status" value="1"/>
</dbReference>
<dbReference type="SUPFAM" id="SSF53448">
    <property type="entry name" value="Nucleotide-diphospho-sugar transferases"/>
    <property type="match status" value="1"/>
</dbReference>
<comment type="subcellular location">
    <subcellularLocation>
        <location evidence="1">Cytoplasm</location>
        <location evidence="1">Cytosol</location>
    </subcellularLocation>
</comment>
<dbReference type="GO" id="GO:0003743">
    <property type="term" value="F:translation initiation factor activity"/>
    <property type="evidence" value="ECO:0007669"/>
    <property type="project" value="UniProtKB-KW"/>
</dbReference>
<feature type="region of interest" description="Disordered" evidence="10">
    <location>
        <begin position="472"/>
        <end position="496"/>
    </location>
</feature>
<keyword evidence="3" id="KW-0963">Cytoplasm</keyword>
<protein>
    <recommendedName>
        <fullName evidence="6">Translation initiation factor eIF2B subunit gamma</fullName>
    </recommendedName>
    <alternativeName>
        <fullName evidence="7">eIF2B GDP-GTP exchange factor subunit gamma</fullName>
    </alternativeName>
</protein>
<dbReference type="InterPro" id="IPR056764">
    <property type="entry name" value="LbH_EIF2B3/5"/>
</dbReference>
<dbReference type="AlphaFoldDB" id="A0AAD7GRF1"/>
<comment type="function">
    <text evidence="8">Acts as a component of the translation initiation factor 2B (eIF2B) complex, which catalyzes the exchange of GDP for GTP on the eukaryotic initiation factor 2 (eIF2) complex gamma subunit. Its guanine nucleotide exchange factor activity is repressed when bound to eIF2 complex phosphorylated on the alpha subunit, thereby limiting the amount of methionyl-initiator methionine tRNA available to the ribosome and consequently global translation is repressed.</text>
</comment>
<evidence type="ECO:0000256" key="8">
    <source>
        <dbReference type="ARBA" id="ARBA00045373"/>
    </source>
</evidence>
<keyword evidence="4" id="KW-0396">Initiation factor</keyword>
<gene>
    <name evidence="13" type="ORF">B0H17DRAFT_922456</name>
</gene>
<proteinExistence type="inferred from homology"/>
<dbReference type="EMBL" id="JARKIE010000013">
    <property type="protein sequence ID" value="KAJ7703314.1"/>
    <property type="molecule type" value="Genomic_DNA"/>
</dbReference>
<dbReference type="Pfam" id="PF00483">
    <property type="entry name" value="NTP_transferase"/>
    <property type="match status" value="1"/>
</dbReference>
<evidence type="ECO:0000256" key="10">
    <source>
        <dbReference type="SAM" id="MobiDB-lite"/>
    </source>
</evidence>